<dbReference type="Proteomes" id="UP000275078">
    <property type="component" value="Unassembled WGS sequence"/>
</dbReference>
<gene>
    <name evidence="1" type="ORF">BJ508DRAFT_341158</name>
</gene>
<evidence type="ECO:0000313" key="2">
    <source>
        <dbReference type="Proteomes" id="UP000275078"/>
    </source>
</evidence>
<dbReference type="OrthoDB" id="549243at2759"/>
<accession>A0A3N4HI07</accession>
<protein>
    <submittedName>
        <fullName evidence="1">Uncharacterized protein</fullName>
    </submittedName>
</protein>
<organism evidence="1 2">
    <name type="scientific">Ascobolus immersus RN42</name>
    <dbReference type="NCBI Taxonomy" id="1160509"/>
    <lineage>
        <taxon>Eukaryota</taxon>
        <taxon>Fungi</taxon>
        <taxon>Dikarya</taxon>
        <taxon>Ascomycota</taxon>
        <taxon>Pezizomycotina</taxon>
        <taxon>Pezizomycetes</taxon>
        <taxon>Pezizales</taxon>
        <taxon>Ascobolaceae</taxon>
        <taxon>Ascobolus</taxon>
    </lineage>
</organism>
<proteinExistence type="predicted"/>
<sequence>MGHAPHPQAPNRAIYKSHPASPVEYPHLLTDSHVWRSAHLLRPHFRLRTSTGPATLAELLSPSDSTQFYLQILWEHPPPRTASWWTRFRWSKRISTECGGEALEYYTKLARQLWGRQLQVGDCDWMSRHGWNGKEFGVEIREMKVVMGEGCCLRVRNWTEYTKLRDGARMPKEVTMDGWEGVCMFDLLRAVEVERVMREEYEVQKKELAAAAEKEGKKRWWGVRVKHLPYGFRLEQEGMKRGGWERCQELEWMISRALGIQPPPKRGYFGWESWNPERVYLEPKMSEPGYSEQLV</sequence>
<name>A0A3N4HI07_ASCIM</name>
<dbReference type="EMBL" id="ML119815">
    <property type="protein sequence ID" value="RPA73613.1"/>
    <property type="molecule type" value="Genomic_DNA"/>
</dbReference>
<dbReference type="AlphaFoldDB" id="A0A3N4HI07"/>
<reference evidence="1 2" key="1">
    <citation type="journal article" date="2018" name="Nat. Ecol. Evol.">
        <title>Pezizomycetes genomes reveal the molecular basis of ectomycorrhizal truffle lifestyle.</title>
        <authorList>
            <person name="Murat C."/>
            <person name="Payen T."/>
            <person name="Noel B."/>
            <person name="Kuo A."/>
            <person name="Morin E."/>
            <person name="Chen J."/>
            <person name="Kohler A."/>
            <person name="Krizsan K."/>
            <person name="Balestrini R."/>
            <person name="Da Silva C."/>
            <person name="Montanini B."/>
            <person name="Hainaut M."/>
            <person name="Levati E."/>
            <person name="Barry K.W."/>
            <person name="Belfiori B."/>
            <person name="Cichocki N."/>
            <person name="Clum A."/>
            <person name="Dockter R.B."/>
            <person name="Fauchery L."/>
            <person name="Guy J."/>
            <person name="Iotti M."/>
            <person name="Le Tacon F."/>
            <person name="Lindquist E.A."/>
            <person name="Lipzen A."/>
            <person name="Malagnac F."/>
            <person name="Mello A."/>
            <person name="Molinier V."/>
            <person name="Miyauchi S."/>
            <person name="Poulain J."/>
            <person name="Riccioni C."/>
            <person name="Rubini A."/>
            <person name="Sitrit Y."/>
            <person name="Splivallo R."/>
            <person name="Traeger S."/>
            <person name="Wang M."/>
            <person name="Zifcakova L."/>
            <person name="Wipf D."/>
            <person name="Zambonelli A."/>
            <person name="Paolocci F."/>
            <person name="Nowrousian M."/>
            <person name="Ottonello S."/>
            <person name="Baldrian P."/>
            <person name="Spatafora J.W."/>
            <person name="Henrissat B."/>
            <person name="Nagy L.G."/>
            <person name="Aury J.M."/>
            <person name="Wincker P."/>
            <person name="Grigoriev I.V."/>
            <person name="Bonfante P."/>
            <person name="Martin F.M."/>
        </authorList>
    </citation>
    <scope>NUCLEOTIDE SEQUENCE [LARGE SCALE GENOMIC DNA]</scope>
    <source>
        <strain evidence="1 2">RN42</strain>
    </source>
</reference>
<keyword evidence="2" id="KW-1185">Reference proteome</keyword>
<evidence type="ECO:0000313" key="1">
    <source>
        <dbReference type="EMBL" id="RPA73613.1"/>
    </source>
</evidence>